<comment type="caution">
    <text evidence="1">The sequence shown here is derived from an EMBL/GenBank/DDBJ whole genome shotgun (WGS) entry which is preliminary data.</text>
</comment>
<dbReference type="InterPro" id="IPR010359">
    <property type="entry name" value="IrrE_HExxH"/>
</dbReference>
<proteinExistence type="predicted"/>
<dbReference type="OrthoDB" id="2300474at2"/>
<evidence type="ECO:0000313" key="1">
    <source>
        <dbReference type="EMBL" id="MQR27521.1"/>
    </source>
</evidence>
<dbReference type="Pfam" id="PF06114">
    <property type="entry name" value="Peptidase_M78"/>
    <property type="match status" value="1"/>
</dbReference>
<dbReference type="Proteomes" id="UP000469952">
    <property type="component" value="Unassembled WGS sequence"/>
</dbReference>
<dbReference type="GeneID" id="29577451"/>
<dbReference type="AlphaFoldDB" id="A0A222YFY1"/>
<dbReference type="RefSeq" id="WP_011680352.1">
    <property type="nucleotide sequence ID" value="NZ_AP017936.1"/>
</dbReference>
<dbReference type="EMBL" id="WIPA01000026">
    <property type="protein sequence ID" value="MQR27521.1"/>
    <property type="molecule type" value="Genomic_DNA"/>
</dbReference>
<protein>
    <submittedName>
        <fullName evidence="1">ImmA/IrrE family metallo-endopeptidase</fullName>
    </submittedName>
</protein>
<organism evidence="1 2">
    <name type="scientific">Leuconostoc mesenteroides</name>
    <dbReference type="NCBI Taxonomy" id="1245"/>
    <lineage>
        <taxon>Bacteria</taxon>
        <taxon>Bacillati</taxon>
        <taxon>Bacillota</taxon>
        <taxon>Bacilli</taxon>
        <taxon>Lactobacillales</taxon>
        <taxon>Lactobacillaceae</taxon>
        <taxon>Leuconostoc</taxon>
    </lineage>
</organism>
<name>A0A222YFY1_LEUME</name>
<dbReference type="STRING" id="1245.ARA02_07765"/>
<accession>A0A222YFY1</accession>
<gene>
    <name evidence="1" type="ORF">GFV13_09785</name>
</gene>
<reference evidence="1 2" key="1">
    <citation type="submission" date="2019-10" db="EMBL/GenBank/DDBJ databases">
        <title>WGS of Leuconostoc mesenteroides.</title>
        <authorList>
            <person name="Melo Bolivar J."/>
            <person name="Marino-Ramirez L."/>
            <person name="Villamil Diaz L.M."/>
        </authorList>
    </citation>
    <scope>NUCLEOTIDE SEQUENCE [LARGE SCALE GENOMIC DNA]</scope>
    <source>
        <strain evidence="1 2">M11</strain>
    </source>
</reference>
<dbReference type="OMA" id="EICHIQF"/>
<sequence length="135" mass="15873">MYIDDRISNYLEQIVQKNGLTLIHIDGTELDPDVANGRKRAIIINNNYKTNFSRYFRIAHEISHLIYTRSNDTYAFSPLSKLSDETEANLHAIQILVDFYFSEIPLKQERWERRFHFIEAFGLGQITHLVEKILA</sequence>
<evidence type="ECO:0000313" key="2">
    <source>
        <dbReference type="Proteomes" id="UP000469952"/>
    </source>
</evidence>
<dbReference type="Gene3D" id="1.10.10.2910">
    <property type="match status" value="1"/>
</dbReference>